<evidence type="ECO:0008006" key="5">
    <source>
        <dbReference type="Google" id="ProtNLM"/>
    </source>
</evidence>
<feature type="transmembrane region" description="Helical" evidence="2">
    <location>
        <begin position="171"/>
        <end position="200"/>
    </location>
</feature>
<feature type="region of interest" description="Disordered" evidence="1">
    <location>
        <begin position="558"/>
        <end position="583"/>
    </location>
</feature>
<evidence type="ECO:0000256" key="2">
    <source>
        <dbReference type="SAM" id="Phobius"/>
    </source>
</evidence>
<feature type="transmembrane region" description="Helical" evidence="2">
    <location>
        <begin position="78"/>
        <end position="99"/>
    </location>
</feature>
<keyword evidence="2" id="KW-0472">Membrane</keyword>
<dbReference type="AlphaFoldDB" id="A0A446CWK7"/>
<feature type="transmembrane region" description="Helical" evidence="2">
    <location>
        <begin position="287"/>
        <end position="308"/>
    </location>
</feature>
<keyword evidence="2" id="KW-1133">Transmembrane helix</keyword>
<accession>A0A446CWK7</accession>
<feature type="transmembrane region" description="Helical" evidence="2">
    <location>
        <begin position="346"/>
        <end position="368"/>
    </location>
</feature>
<gene>
    <name evidence="3" type="ORF">AGI3411_05524</name>
</gene>
<dbReference type="Proteomes" id="UP000289184">
    <property type="component" value="Unassembled WGS sequence"/>
</dbReference>
<organism evidence="3 4">
    <name type="scientific">Achromobacter agilis</name>
    <dbReference type="NCBI Taxonomy" id="1353888"/>
    <lineage>
        <taxon>Bacteria</taxon>
        <taxon>Pseudomonadati</taxon>
        <taxon>Pseudomonadota</taxon>
        <taxon>Betaproteobacteria</taxon>
        <taxon>Burkholderiales</taxon>
        <taxon>Alcaligenaceae</taxon>
        <taxon>Achromobacter</taxon>
    </lineage>
</organism>
<evidence type="ECO:0000313" key="4">
    <source>
        <dbReference type="Proteomes" id="UP000289184"/>
    </source>
</evidence>
<feature type="transmembrane region" description="Helical" evidence="2">
    <location>
        <begin position="221"/>
        <end position="242"/>
    </location>
</feature>
<feature type="transmembrane region" description="Helical" evidence="2">
    <location>
        <begin position="105"/>
        <end position="125"/>
    </location>
</feature>
<evidence type="ECO:0000313" key="3">
    <source>
        <dbReference type="EMBL" id="SSW72242.1"/>
    </source>
</evidence>
<keyword evidence="2" id="KW-0812">Transmembrane</keyword>
<name>A0A446CWK7_9BURK</name>
<dbReference type="OrthoDB" id="7022049at2"/>
<dbReference type="EMBL" id="UFQB01000035">
    <property type="protein sequence ID" value="SSW72242.1"/>
    <property type="molecule type" value="Genomic_DNA"/>
</dbReference>
<dbReference type="Pfam" id="PF13687">
    <property type="entry name" value="DUF4153"/>
    <property type="match status" value="1"/>
</dbReference>
<keyword evidence="4" id="KW-1185">Reference proteome</keyword>
<dbReference type="RefSeq" id="WP_129530540.1">
    <property type="nucleotide sequence ID" value="NZ_UFQB01000035.1"/>
</dbReference>
<feature type="transmembrane region" description="Helical" evidence="2">
    <location>
        <begin position="21"/>
        <end position="44"/>
    </location>
</feature>
<evidence type="ECO:0000256" key="1">
    <source>
        <dbReference type="SAM" id="MobiDB-lite"/>
    </source>
</evidence>
<proteinExistence type="predicted"/>
<dbReference type="InterPro" id="IPR025291">
    <property type="entry name" value="DUF4153"/>
</dbReference>
<feature type="transmembrane region" description="Helical" evidence="2">
    <location>
        <begin position="248"/>
        <end position="266"/>
    </location>
</feature>
<sequence length="600" mass="64666">MTQPAGNSPGSPRFDPADRTVLIYGALAALFGLTVHALVARGFWPSGRPYALAYLTHAIALVCLAGALLAGMRSGKRWLVALAAYGAVLPALGAYGFGFGDDARSLNLLMTGIAAFVLLPLVQQLDARQPQWNYPAVFRAAWRNTVHLAVAGFLTLAVCLLLWGAGQMFQMIGIAIVAKIIGNIHFMLGVWPLVAAACLVGVRRRPQLTETLQRSWLTLNAWLLPLVTVVGLAFTLALAARLALGLEAVTLSAGAIIAFSLIWIKLINAAWQDGEHAAPFGPRLRRLLRAGMVCLLPLAAVALYGIAVRVNQYGWTDNRVWGAYCAALVALYGLGYAWAALRPARYYTTLAATNLTAAAATLALLALINTPVAAPARVAADSQLQRLIDGRIEPHAFRYFSMENNYGRWGREALRRLADGAANDRDPQIAVAASMALENRRYDWKIAPGDPGSPANPPAFAIFPAGHDVPPGWWEYLAHIQAHDARLCAEEGPPVPAGATPAPRCALMFADVTGDGRDDLILYIRPNPEGHAKFVREMAIAYAPLADGQWRRIGTLTRQRRDGGATGAPDLATEAEQGQVRSVPRQDRDLLIGDDLLRLR</sequence>
<reference evidence="3 4" key="1">
    <citation type="submission" date="2018-07" db="EMBL/GenBank/DDBJ databases">
        <authorList>
            <person name="Peeters C."/>
        </authorList>
    </citation>
    <scope>NUCLEOTIDE SEQUENCE [LARGE SCALE GENOMIC DNA]</scope>
    <source>
        <strain evidence="3 4">LMG 3411</strain>
    </source>
</reference>
<feature type="transmembrane region" description="Helical" evidence="2">
    <location>
        <begin position="50"/>
        <end position="71"/>
    </location>
</feature>
<feature type="transmembrane region" description="Helical" evidence="2">
    <location>
        <begin position="146"/>
        <end position="165"/>
    </location>
</feature>
<feature type="transmembrane region" description="Helical" evidence="2">
    <location>
        <begin position="320"/>
        <end position="339"/>
    </location>
</feature>
<protein>
    <recommendedName>
        <fullName evidence="5">DUF4153 domain-containing protein</fullName>
    </recommendedName>
</protein>